<dbReference type="NCBIfam" id="TIGR00466">
    <property type="entry name" value="kdsB"/>
    <property type="match status" value="1"/>
</dbReference>
<keyword evidence="6" id="KW-1185">Reference proteome</keyword>
<dbReference type="PANTHER" id="PTHR42866:SF2">
    <property type="entry name" value="3-DEOXY-MANNO-OCTULOSONATE CYTIDYLYLTRANSFERASE, MITOCHONDRIAL"/>
    <property type="match status" value="1"/>
</dbReference>
<dbReference type="EC" id="2.7.7.38" evidence="4"/>
<evidence type="ECO:0000256" key="4">
    <source>
        <dbReference type="HAMAP-Rule" id="MF_00057"/>
    </source>
</evidence>
<dbReference type="NCBIfam" id="NF003952">
    <property type="entry name" value="PRK05450.1-5"/>
    <property type="match status" value="1"/>
</dbReference>
<dbReference type="RefSeq" id="WP_319834772.1">
    <property type="nucleotide sequence ID" value="NZ_CP138858.1"/>
</dbReference>
<dbReference type="CDD" id="cd02517">
    <property type="entry name" value="CMP-KDO-Synthetase"/>
    <property type="match status" value="1"/>
</dbReference>
<reference evidence="5 6" key="1">
    <citation type="submission" date="2023-11" db="EMBL/GenBank/DDBJ databases">
        <title>Coraliomargarita sp. nov., isolated from marine algae.</title>
        <authorList>
            <person name="Lee J.K."/>
            <person name="Baek J.H."/>
            <person name="Kim J.M."/>
            <person name="Choi D.G."/>
            <person name="Jeon C.O."/>
        </authorList>
    </citation>
    <scope>NUCLEOTIDE SEQUENCE [LARGE SCALE GENOMIC DNA]</scope>
    <source>
        <strain evidence="5 6">J2-16</strain>
    </source>
</reference>
<comment type="similarity">
    <text evidence="4">Belongs to the KdsB family.</text>
</comment>
<dbReference type="InterPro" id="IPR003329">
    <property type="entry name" value="Cytidylyl_trans"/>
</dbReference>
<dbReference type="Gene3D" id="3.90.550.10">
    <property type="entry name" value="Spore Coat Polysaccharide Biosynthesis Protein SpsA, Chain A"/>
    <property type="match status" value="1"/>
</dbReference>
<evidence type="ECO:0000256" key="2">
    <source>
        <dbReference type="ARBA" id="ARBA00022695"/>
    </source>
</evidence>
<dbReference type="GO" id="GO:0008690">
    <property type="term" value="F:3-deoxy-manno-octulosonate cytidylyltransferase activity"/>
    <property type="evidence" value="ECO:0007669"/>
    <property type="project" value="UniProtKB-EC"/>
</dbReference>
<dbReference type="Proteomes" id="UP001324993">
    <property type="component" value="Chromosome"/>
</dbReference>
<dbReference type="PANTHER" id="PTHR42866">
    <property type="entry name" value="3-DEOXY-MANNO-OCTULOSONATE CYTIDYLYLTRANSFERASE"/>
    <property type="match status" value="1"/>
</dbReference>
<sequence>MSKTPSIIVPARLASTRFPQKLLHPVRGKPIVLWTAERIRAVAPEFPLYFAVDDEALERCLSEAGFNVVRTRPDHPSGTDRLAEANAAIGASAVINVQGDEPLVTGEQIRALAAGLSGEAAISTLAVPFERPQDFANPNQVKVVRDRSGYALYFSRSPIPFVRDAGGQVDAAWLAQNPCYRHLGLYAYKADFLRAFSGLEPGFLEQIEKLEQLRAMEHGYRIHVGMTDQATIGIDTPEDIGEFEARLPSV</sequence>
<dbReference type="InterPro" id="IPR029044">
    <property type="entry name" value="Nucleotide-diphossugar_trans"/>
</dbReference>
<comment type="catalytic activity">
    <reaction evidence="4">
        <text>3-deoxy-alpha-D-manno-oct-2-ulosonate + CTP = CMP-3-deoxy-beta-D-manno-octulosonate + diphosphate</text>
        <dbReference type="Rhea" id="RHEA:23448"/>
        <dbReference type="ChEBI" id="CHEBI:33019"/>
        <dbReference type="ChEBI" id="CHEBI:37563"/>
        <dbReference type="ChEBI" id="CHEBI:85986"/>
        <dbReference type="ChEBI" id="CHEBI:85987"/>
        <dbReference type="EC" id="2.7.7.38"/>
    </reaction>
</comment>
<keyword evidence="2 4" id="KW-0548">Nucleotidyltransferase</keyword>
<proteinExistence type="inferred from homology"/>
<comment type="subcellular location">
    <subcellularLocation>
        <location evidence="4">Cytoplasm</location>
    </subcellularLocation>
</comment>
<evidence type="ECO:0000313" key="5">
    <source>
        <dbReference type="EMBL" id="WPJ97960.1"/>
    </source>
</evidence>
<comment type="pathway">
    <text evidence="4">Nucleotide-sugar biosynthesis; CMP-3-deoxy-D-manno-octulosonate biosynthesis; CMP-3-deoxy-D-manno-octulosonate from 3-deoxy-D-manno-octulosonate and CTP: step 1/1.</text>
</comment>
<dbReference type="HAMAP" id="MF_00057">
    <property type="entry name" value="KdsB"/>
    <property type="match status" value="1"/>
</dbReference>
<keyword evidence="3 4" id="KW-0448">Lipopolysaccharide biosynthesis</keyword>
<name>A0ABZ0RSK1_9BACT</name>
<dbReference type="Pfam" id="PF02348">
    <property type="entry name" value="CTP_transf_3"/>
    <property type="match status" value="1"/>
</dbReference>
<dbReference type="EMBL" id="CP138858">
    <property type="protein sequence ID" value="WPJ97960.1"/>
    <property type="molecule type" value="Genomic_DNA"/>
</dbReference>
<accession>A0ABZ0RSK1</accession>
<evidence type="ECO:0000313" key="6">
    <source>
        <dbReference type="Proteomes" id="UP001324993"/>
    </source>
</evidence>
<keyword evidence="1 4" id="KW-0808">Transferase</keyword>
<evidence type="ECO:0000256" key="1">
    <source>
        <dbReference type="ARBA" id="ARBA00022679"/>
    </source>
</evidence>
<dbReference type="SUPFAM" id="SSF53448">
    <property type="entry name" value="Nucleotide-diphospho-sugar transferases"/>
    <property type="match status" value="1"/>
</dbReference>
<keyword evidence="4" id="KW-0963">Cytoplasm</keyword>
<comment type="function">
    <text evidence="4">Activates KDO (a required 8-carbon sugar) for incorporation into bacterial lipopolysaccharide in Gram-negative bacteria.</text>
</comment>
<dbReference type="InterPro" id="IPR004528">
    <property type="entry name" value="KdsB"/>
</dbReference>
<gene>
    <name evidence="4 5" type="primary">kdsB</name>
    <name evidence="5" type="ORF">SH580_09585</name>
</gene>
<evidence type="ECO:0000256" key="3">
    <source>
        <dbReference type="ARBA" id="ARBA00022985"/>
    </source>
</evidence>
<organism evidence="5 6">
    <name type="scientific">Coraliomargarita algicola</name>
    <dbReference type="NCBI Taxonomy" id="3092156"/>
    <lineage>
        <taxon>Bacteria</taxon>
        <taxon>Pseudomonadati</taxon>
        <taxon>Verrucomicrobiota</taxon>
        <taxon>Opitutia</taxon>
        <taxon>Puniceicoccales</taxon>
        <taxon>Coraliomargaritaceae</taxon>
        <taxon>Coraliomargarita</taxon>
    </lineage>
</organism>
<protein>
    <recommendedName>
        <fullName evidence="4">3-deoxy-manno-octulosonate cytidylyltransferase</fullName>
        <ecNumber evidence="4">2.7.7.38</ecNumber>
    </recommendedName>
    <alternativeName>
        <fullName evidence="4">CMP-2-keto-3-deoxyoctulosonic acid synthase</fullName>
        <shortName evidence="4">CKS</shortName>
        <shortName evidence="4">CMP-KDO synthase</shortName>
    </alternativeName>
</protein>